<name>A0A5K0VJ98_9MAGN</name>
<dbReference type="AlphaFoldDB" id="A0A5K0VJ98"/>
<protein>
    <submittedName>
        <fullName evidence="1">Uncharacterized protein</fullName>
    </submittedName>
</protein>
<sequence length="27" mass="3018">MFILNEVLPPPFPPPPVILPAMGRFVQ</sequence>
<reference evidence="1" key="1">
    <citation type="submission" date="2019-09" db="EMBL/GenBank/DDBJ databases">
        <authorList>
            <person name="Zhang L."/>
        </authorList>
    </citation>
    <scope>NUCLEOTIDE SEQUENCE</scope>
</reference>
<dbReference type="EMBL" id="LR721774">
    <property type="protein sequence ID" value="VVV40284.1"/>
    <property type="molecule type" value="Genomic_DNA"/>
</dbReference>
<evidence type="ECO:0000313" key="1">
    <source>
        <dbReference type="EMBL" id="VVV40284.1"/>
    </source>
</evidence>
<gene>
    <name evidence="1" type="ORF">NYM_LOCUS1045</name>
</gene>
<organism evidence="1">
    <name type="scientific">Nymphaea colorata</name>
    <name type="common">pocket water lily</name>
    <dbReference type="NCBI Taxonomy" id="210225"/>
    <lineage>
        <taxon>Eukaryota</taxon>
        <taxon>Viridiplantae</taxon>
        <taxon>Streptophyta</taxon>
        <taxon>Embryophyta</taxon>
        <taxon>Tracheophyta</taxon>
        <taxon>Spermatophyta</taxon>
        <taxon>Magnoliopsida</taxon>
        <taxon>Nymphaeales</taxon>
        <taxon>Nymphaeaceae</taxon>
        <taxon>Nymphaea</taxon>
    </lineage>
</organism>
<proteinExistence type="predicted"/>
<accession>A0A5K0VJ98</accession>